<dbReference type="GO" id="GO:0009055">
    <property type="term" value="F:electron transfer activity"/>
    <property type="evidence" value="ECO:0007669"/>
    <property type="project" value="InterPro"/>
</dbReference>
<dbReference type="PANTHER" id="PTHR10978:SF5">
    <property type="entry name" value="SUCCINATE DEHYDROGENASE CYTOCHROME B560 SUBUNIT, MITOCHONDRIAL"/>
    <property type="match status" value="1"/>
</dbReference>
<dbReference type="InterPro" id="IPR000701">
    <property type="entry name" value="SuccDH_FuR_B_TM-su"/>
</dbReference>
<evidence type="ECO:0000256" key="8">
    <source>
        <dbReference type="PIRSR" id="PIRSR000178-1"/>
    </source>
</evidence>
<dbReference type="Pfam" id="PF01127">
    <property type="entry name" value="Sdh_cyt"/>
    <property type="match status" value="1"/>
</dbReference>
<dbReference type="Proteomes" id="UP000326565">
    <property type="component" value="Unassembled WGS sequence"/>
</dbReference>
<keyword evidence="4 8" id="KW-0479">Metal-binding</keyword>
<feature type="binding site" description="axial binding residue" evidence="8">
    <location>
        <position position="104"/>
    </location>
    <ligand>
        <name>heme</name>
        <dbReference type="ChEBI" id="CHEBI:30413"/>
        <note>ligand shared with second transmembrane subunit</note>
    </ligand>
    <ligandPart>
        <name>Fe</name>
        <dbReference type="ChEBI" id="CHEBI:18248"/>
    </ligandPart>
</feature>
<keyword evidence="2 8" id="KW-0349">Heme</keyword>
<dbReference type="NCBIfam" id="TIGR02970">
    <property type="entry name" value="succ_dehyd_cytB"/>
    <property type="match status" value="1"/>
</dbReference>
<dbReference type="InterPro" id="IPR014314">
    <property type="entry name" value="Succ_DH_cytb556"/>
</dbReference>
<dbReference type="GO" id="GO:0006121">
    <property type="term" value="P:mitochondrial electron transport, succinate to ubiquinone"/>
    <property type="evidence" value="ECO:0007669"/>
    <property type="project" value="TreeGrafter"/>
</dbReference>
<keyword evidence="6 8" id="KW-0408">Iron</keyword>
<evidence type="ECO:0000256" key="3">
    <source>
        <dbReference type="ARBA" id="ARBA00022692"/>
    </source>
</evidence>
<dbReference type="InterPro" id="IPR034804">
    <property type="entry name" value="SQR/QFR_C/D"/>
</dbReference>
<feature type="transmembrane region" description="Helical" evidence="9">
    <location>
        <begin position="43"/>
        <end position="66"/>
    </location>
</feature>
<protein>
    <recommendedName>
        <fullName evidence="12">Succinate dehydrogenase cytochrome b560 subunit</fullName>
    </recommendedName>
</protein>
<keyword evidence="5 9" id="KW-1133">Transmembrane helix</keyword>
<dbReference type="AlphaFoldDB" id="A0A5N5WFT8"/>
<keyword evidence="11" id="KW-1185">Reference proteome</keyword>
<evidence type="ECO:0000256" key="1">
    <source>
        <dbReference type="ARBA" id="ARBA00004370"/>
    </source>
</evidence>
<name>A0A5N5WFT8_9EURO</name>
<evidence type="ECO:0000256" key="2">
    <source>
        <dbReference type="ARBA" id="ARBA00022617"/>
    </source>
</evidence>
<dbReference type="OrthoDB" id="588261at2759"/>
<keyword evidence="3 9" id="KW-0812">Transmembrane</keyword>
<dbReference type="GO" id="GO:0006099">
    <property type="term" value="P:tricarboxylic acid cycle"/>
    <property type="evidence" value="ECO:0007669"/>
    <property type="project" value="InterPro"/>
</dbReference>
<evidence type="ECO:0000256" key="7">
    <source>
        <dbReference type="ARBA" id="ARBA00023136"/>
    </source>
</evidence>
<sequence length="148" mass="16291">MAKLSAQLQRKSSHDRLALQRRRRLVVPHLTVYKWRYVSLASILHRISGLTLSGSLYGFATVYLLAPALGLHLDSTTLITAFGSLTSVAQVVLKFGVAMPFTYHGFNGLKHLMWDQGHFLNKKQGGRAAQVVLGASISASLGLALWEF</sequence>
<dbReference type="PANTHER" id="PTHR10978">
    <property type="entry name" value="SUCCINATE DEHYDROGENASE CYTOCHROME B560 SUBUNIT"/>
    <property type="match status" value="1"/>
</dbReference>
<dbReference type="GO" id="GO:0016020">
    <property type="term" value="C:membrane"/>
    <property type="evidence" value="ECO:0007669"/>
    <property type="project" value="UniProtKB-SubCell"/>
</dbReference>
<dbReference type="Gene3D" id="1.20.1300.10">
    <property type="entry name" value="Fumarate reductase/succinate dehydrogenase, transmembrane subunit"/>
    <property type="match status" value="1"/>
</dbReference>
<evidence type="ECO:0000313" key="10">
    <source>
        <dbReference type="EMBL" id="KAB8067116.1"/>
    </source>
</evidence>
<dbReference type="GO" id="GO:0046872">
    <property type="term" value="F:metal ion binding"/>
    <property type="evidence" value="ECO:0007669"/>
    <property type="project" value="UniProtKB-KW"/>
</dbReference>
<comment type="subcellular location">
    <subcellularLocation>
        <location evidence="1">Membrane</location>
    </subcellularLocation>
</comment>
<evidence type="ECO:0008006" key="12">
    <source>
        <dbReference type="Google" id="ProtNLM"/>
    </source>
</evidence>
<dbReference type="PIRSF" id="PIRSF000178">
    <property type="entry name" value="SDH_cyt_b560"/>
    <property type="match status" value="1"/>
</dbReference>
<feature type="transmembrane region" description="Helical" evidence="9">
    <location>
        <begin position="78"/>
        <end position="106"/>
    </location>
</feature>
<proteinExistence type="predicted"/>
<evidence type="ECO:0000256" key="5">
    <source>
        <dbReference type="ARBA" id="ARBA00022989"/>
    </source>
</evidence>
<keyword evidence="7 9" id="KW-0472">Membrane</keyword>
<evidence type="ECO:0000256" key="4">
    <source>
        <dbReference type="ARBA" id="ARBA00022723"/>
    </source>
</evidence>
<accession>A0A5N5WFT8</accession>
<evidence type="ECO:0000313" key="11">
    <source>
        <dbReference type="Proteomes" id="UP000326565"/>
    </source>
</evidence>
<dbReference type="SUPFAM" id="SSF81343">
    <property type="entry name" value="Fumarate reductase respiratory complex transmembrane subunits"/>
    <property type="match status" value="1"/>
</dbReference>
<reference evidence="10 11" key="1">
    <citation type="submission" date="2019-04" db="EMBL/GenBank/DDBJ databases">
        <title>Friends and foes A comparative genomics study of 23 Aspergillus species from section Flavi.</title>
        <authorList>
            <consortium name="DOE Joint Genome Institute"/>
            <person name="Kjaerbolling I."/>
            <person name="Vesth T."/>
            <person name="Frisvad J.C."/>
            <person name="Nybo J.L."/>
            <person name="Theobald S."/>
            <person name="Kildgaard S."/>
            <person name="Isbrandt T."/>
            <person name="Kuo A."/>
            <person name="Sato A."/>
            <person name="Lyhne E.K."/>
            <person name="Kogle M.E."/>
            <person name="Wiebenga A."/>
            <person name="Kun R.S."/>
            <person name="Lubbers R.J."/>
            <person name="Makela M.R."/>
            <person name="Barry K."/>
            <person name="Chovatia M."/>
            <person name="Clum A."/>
            <person name="Daum C."/>
            <person name="Haridas S."/>
            <person name="He G."/>
            <person name="LaButti K."/>
            <person name="Lipzen A."/>
            <person name="Mondo S."/>
            <person name="Riley R."/>
            <person name="Salamov A."/>
            <person name="Simmons B.A."/>
            <person name="Magnuson J.K."/>
            <person name="Henrissat B."/>
            <person name="Mortensen U.H."/>
            <person name="Larsen T.O."/>
            <person name="Devries R.P."/>
            <person name="Grigoriev I.V."/>
            <person name="Machida M."/>
            <person name="Baker S.E."/>
            <person name="Andersen M.R."/>
        </authorList>
    </citation>
    <scope>NUCLEOTIDE SEQUENCE [LARGE SCALE GENOMIC DNA]</scope>
    <source>
        <strain evidence="10 11">CBS 151.66</strain>
    </source>
</reference>
<dbReference type="EMBL" id="ML732565">
    <property type="protein sequence ID" value="KAB8067116.1"/>
    <property type="molecule type" value="Genomic_DNA"/>
</dbReference>
<evidence type="ECO:0000256" key="9">
    <source>
        <dbReference type="SAM" id="Phobius"/>
    </source>
</evidence>
<evidence type="ECO:0000256" key="6">
    <source>
        <dbReference type="ARBA" id="ARBA00023004"/>
    </source>
</evidence>
<organism evidence="10 11">
    <name type="scientific">Aspergillus leporis</name>
    <dbReference type="NCBI Taxonomy" id="41062"/>
    <lineage>
        <taxon>Eukaryota</taxon>
        <taxon>Fungi</taxon>
        <taxon>Dikarya</taxon>
        <taxon>Ascomycota</taxon>
        <taxon>Pezizomycotina</taxon>
        <taxon>Eurotiomycetes</taxon>
        <taxon>Eurotiomycetidae</taxon>
        <taxon>Eurotiales</taxon>
        <taxon>Aspergillaceae</taxon>
        <taxon>Aspergillus</taxon>
        <taxon>Aspergillus subgen. Circumdati</taxon>
    </lineage>
</organism>
<dbReference type="GO" id="GO:0005739">
    <property type="term" value="C:mitochondrion"/>
    <property type="evidence" value="ECO:0007669"/>
    <property type="project" value="GOC"/>
</dbReference>
<gene>
    <name evidence="10" type="ORF">BDV29DRAFT_186724</name>
</gene>
<comment type="cofactor">
    <cofactor evidence="8">
        <name>heme</name>
        <dbReference type="ChEBI" id="CHEBI:30413"/>
    </cofactor>
    <text evidence="8">The heme is bound between the two transmembrane subunits.</text>
</comment>
<dbReference type="CDD" id="cd03499">
    <property type="entry name" value="SQR_TypeC_SdhC"/>
    <property type="match status" value="1"/>
</dbReference>